<evidence type="ECO:0000256" key="2">
    <source>
        <dbReference type="SAM" id="Phobius"/>
    </source>
</evidence>
<feature type="transmembrane region" description="Helical" evidence="2">
    <location>
        <begin position="45"/>
        <end position="67"/>
    </location>
</feature>
<dbReference type="InterPro" id="IPR036259">
    <property type="entry name" value="MFS_trans_sf"/>
</dbReference>
<feature type="compositionally biased region" description="Basic residues" evidence="1">
    <location>
        <begin position="148"/>
        <end position="161"/>
    </location>
</feature>
<dbReference type="Pfam" id="PF26307">
    <property type="entry name" value="LUCA"/>
    <property type="match status" value="1"/>
</dbReference>
<feature type="compositionally biased region" description="Acidic residues" evidence="1">
    <location>
        <begin position="214"/>
        <end position="234"/>
    </location>
</feature>
<feature type="transmembrane region" description="Helical" evidence="2">
    <location>
        <begin position="12"/>
        <end position="33"/>
    </location>
</feature>
<feature type="compositionally biased region" description="Acidic residues" evidence="1">
    <location>
        <begin position="184"/>
        <end position="196"/>
    </location>
</feature>
<feature type="compositionally biased region" description="Low complexity" evidence="1">
    <location>
        <begin position="203"/>
        <end position="213"/>
    </location>
</feature>
<accession>A0AAD1HI59</accession>
<dbReference type="InterPro" id="IPR058689">
    <property type="entry name" value="LUCA"/>
</dbReference>
<dbReference type="EMBL" id="AP022561">
    <property type="protein sequence ID" value="BBX05516.1"/>
    <property type="molecule type" value="Genomic_DNA"/>
</dbReference>
<organism evidence="3 4">
    <name type="scientific">Mycolicibacterium aichiense</name>
    <dbReference type="NCBI Taxonomy" id="1799"/>
    <lineage>
        <taxon>Bacteria</taxon>
        <taxon>Bacillati</taxon>
        <taxon>Actinomycetota</taxon>
        <taxon>Actinomycetes</taxon>
        <taxon>Mycobacteriales</taxon>
        <taxon>Mycobacteriaceae</taxon>
        <taxon>Mycolicibacterium</taxon>
    </lineage>
</organism>
<dbReference type="AlphaFoldDB" id="A0AAD1HI59"/>
<dbReference type="KEGG" id="maic:MAIC_03190"/>
<keyword evidence="4" id="KW-1185">Reference proteome</keyword>
<evidence type="ECO:0000313" key="4">
    <source>
        <dbReference type="Proteomes" id="UP000467327"/>
    </source>
</evidence>
<sequence>MRGMGRVPATALQLVLWVLAGALYFLFVLPRWWELMGDTTHALGTIARIVTGVLIALAALPVLLTLLRSRKPEAGTPQLALRLRLWSVILHVLAGVLIVGTAVAEIWVSLDKGGPWLFGVYGAAAAIAVLALLAFQLAYTAELPAKPAKPKKEKKAKKKRGKAADDSEDTAETTEVAEATEPADSAEAEETSEPAVEDEKPADVSAEASPEAEPAPEAEASSEAEPAPEAEPVPEADAKPEPEPDAEPSGALRNKRPTGKTNHRLRRRNRGNVAVDE</sequence>
<dbReference type="SUPFAM" id="SSF103473">
    <property type="entry name" value="MFS general substrate transporter"/>
    <property type="match status" value="1"/>
</dbReference>
<feature type="compositionally biased region" description="Basic residues" evidence="1">
    <location>
        <begin position="253"/>
        <end position="270"/>
    </location>
</feature>
<feature type="region of interest" description="Disordered" evidence="1">
    <location>
        <begin position="146"/>
        <end position="277"/>
    </location>
</feature>
<protein>
    <recommendedName>
        <fullName evidence="5">Transmembrane protein</fullName>
    </recommendedName>
</protein>
<gene>
    <name evidence="3" type="ORF">MAIC_03190</name>
</gene>
<evidence type="ECO:0000256" key="1">
    <source>
        <dbReference type="SAM" id="MobiDB-lite"/>
    </source>
</evidence>
<proteinExistence type="predicted"/>
<keyword evidence="2" id="KW-0472">Membrane</keyword>
<evidence type="ECO:0008006" key="5">
    <source>
        <dbReference type="Google" id="ProtNLM"/>
    </source>
</evidence>
<feature type="transmembrane region" description="Helical" evidence="2">
    <location>
        <begin position="88"/>
        <end position="110"/>
    </location>
</feature>
<name>A0AAD1HI59_9MYCO</name>
<dbReference type="Proteomes" id="UP000467327">
    <property type="component" value="Chromosome"/>
</dbReference>
<keyword evidence="2" id="KW-0812">Transmembrane</keyword>
<feature type="compositionally biased region" description="Low complexity" evidence="1">
    <location>
        <begin position="173"/>
        <end position="183"/>
    </location>
</feature>
<reference evidence="3 4" key="1">
    <citation type="journal article" date="2019" name="Emerg. Microbes Infect.">
        <title>Comprehensive subspecies identification of 175 nontuberculous mycobacteria species based on 7547 genomic profiles.</title>
        <authorList>
            <person name="Matsumoto Y."/>
            <person name="Kinjo T."/>
            <person name="Motooka D."/>
            <person name="Nabeya D."/>
            <person name="Jung N."/>
            <person name="Uechi K."/>
            <person name="Horii T."/>
            <person name="Iida T."/>
            <person name="Fujita J."/>
            <person name="Nakamura S."/>
        </authorList>
    </citation>
    <scope>NUCLEOTIDE SEQUENCE [LARGE SCALE GENOMIC DNA]</scope>
    <source>
        <strain evidence="3 4">JCM 6376</strain>
    </source>
</reference>
<keyword evidence="2" id="KW-1133">Transmembrane helix</keyword>
<evidence type="ECO:0000313" key="3">
    <source>
        <dbReference type="EMBL" id="BBX05516.1"/>
    </source>
</evidence>
<feature type="transmembrane region" description="Helical" evidence="2">
    <location>
        <begin position="116"/>
        <end position="139"/>
    </location>
</feature>